<reference evidence="3 4" key="1">
    <citation type="submission" date="2017-11" db="EMBL/GenBank/DDBJ databases">
        <title>Xanthomonas prunicola sp. nov., a novel pathogen that affects nectarine (Prunus persica var. nectarine) trees.</title>
        <authorList>
            <person name="Lopez M."/>
            <person name="Lopez-Soriano P."/>
            <person name="Garita-Cambronero J."/>
            <person name="Beltran C."/>
            <person name="Taghouti G."/>
            <person name="Portier P."/>
            <person name="Cubero J."/>
            <person name="Fischer-Le Saux M."/>
            <person name="Marco-Noales E."/>
        </authorList>
    </citation>
    <scope>NUCLEOTIDE SEQUENCE [LARGE SCALE GENOMIC DNA]</scope>
    <source>
        <strain evidence="1 3">CFBP8353</strain>
        <strain evidence="2 4">CFBP8354</strain>
    </source>
</reference>
<evidence type="ECO:0000313" key="2">
    <source>
        <dbReference type="EMBL" id="PKV17707.1"/>
    </source>
</evidence>
<comment type="caution">
    <text evidence="1">The sequence shown here is derived from an EMBL/GenBank/DDBJ whole genome shotgun (WGS) entry which is preliminary data.</text>
</comment>
<accession>A0A2N3RLQ8</accession>
<proteinExistence type="predicted"/>
<evidence type="ECO:0000313" key="1">
    <source>
        <dbReference type="EMBL" id="PKV13432.1"/>
    </source>
</evidence>
<dbReference type="AlphaFoldDB" id="A0A2N3RLQ8"/>
<dbReference type="RefSeq" id="WP_101362981.1">
    <property type="nucleotide sequence ID" value="NZ_PHKV01000002.1"/>
</dbReference>
<organism evidence="1 3">
    <name type="scientific">Xanthomonas prunicola</name>
    <dbReference type="NCBI Taxonomy" id="2053930"/>
    <lineage>
        <taxon>Bacteria</taxon>
        <taxon>Pseudomonadati</taxon>
        <taxon>Pseudomonadota</taxon>
        <taxon>Gammaproteobacteria</taxon>
        <taxon>Lysobacterales</taxon>
        <taxon>Lysobacteraceae</taxon>
        <taxon>Xanthomonas</taxon>
    </lineage>
</organism>
<protein>
    <submittedName>
        <fullName evidence="1">Uncharacterized protein</fullName>
    </submittedName>
</protein>
<dbReference type="EMBL" id="PHKV01000002">
    <property type="protein sequence ID" value="PKV13432.1"/>
    <property type="molecule type" value="Genomic_DNA"/>
</dbReference>
<evidence type="ECO:0000313" key="4">
    <source>
        <dbReference type="Proteomes" id="UP000233748"/>
    </source>
</evidence>
<sequence length="130" mass="14073">MHRSAGDAAVERLHCCDHGKPQQELAMFSRPAITVIAPARNLDGLTYASTGKQWISKPERFKASPIRLPQDSPHNAVLLWAANQTRIFSDAAQWAKASRHTLHLAGSAQPIAARVIPVAGKWPGSLPPLA</sequence>
<dbReference type="Proteomes" id="UP000233748">
    <property type="component" value="Unassembled WGS sequence"/>
</dbReference>
<gene>
    <name evidence="1" type="ORF">XpruCFBP8353_09530</name>
    <name evidence="2" type="ORF">XpruCFBP8354_09530</name>
</gene>
<name>A0A2N3RLQ8_9XANT</name>
<keyword evidence="4" id="KW-1185">Reference proteome</keyword>
<dbReference type="EMBL" id="PHKW01000002">
    <property type="protein sequence ID" value="PKV17707.1"/>
    <property type="molecule type" value="Genomic_DNA"/>
</dbReference>
<evidence type="ECO:0000313" key="3">
    <source>
        <dbReference type="Proteomes" id="UP000233720"/>
    </source>
</evidence>
<dbReference type="Proteomes" id="UP000233720">
    <property type="component" value="Unassembled WGS sequence"/>
</dbReference>